<sequence length="291" mass="33382">MALLLPLQLAGNFCRYCCSSRACTSSAVEEQVAEILVDRASIFDVIKWQRVSKRFRKAALRRLNSYSRIDVQLCDGLQKVREDKRNEDNLRLDWHPTLTLVAVELGPNHLGIAVDSLLKWKDVRALFHLLIALSGSVEHLCVDSPVIEMLVAEVNKRQVKLLVSLLSQSRTTAKDQCCFNEYTIAPVNHLYLPDGPFFPLLKQLTITSQTSQLQHLSRLLSYSVSVKLIYHVEEIDLLCLKISIGNSWSRSKHSCLFKHLTRFRQWAEADMLGVRYFQQFDTSFTARNHLH</sequence>
<dbReference type="WBParaSite" id="SMUV_0000777901-mRNA-1">
    <property type="protein sequence ID" value="SMUV_0000777901-mRNA-1"/>
    <property type="gene ID" value="SMUV_0000777901"/>
</dbReference>
<keyword evidence="1" id="KW-1185">Reference proteome</keyword>
<protein>
    <submittedName>
        <fullName evidence="2">F-box domain-containing protein</fullName>
    </submittedName>
</protein>
<evidence type="ECO:0000313" key="1">
    <source>
        <dbReference type="Proteomes" id="UP000046393"/>
    </source>
</evidence>
<reference evidence="2" key="1">
    <citation type="submission" date="2016-04" db="UniProtKB">
        <authorList>
            <consortium name="WormBaseParasite"/>
        </authorList>
    </citation>
    <scope>IDENTIFICATION</scope>
</reference>
<dbReference type="AlphaFoldDB" id="A0A158R5Q6"/>
<evidence type="ECO:0000313" key="2">
    <source>
        <dbReference type="WBParaSite" id="SMUV_0000777901-mRNA-1"/>
    </source>
</evidence>
<proteinExistence type="predicted"/>
<organism evidence="1 2">
    <name type="scientific">Syphacia muris</name>
    <dbReference type="NCBI Taxonomy" id="451379"/>
    <lineage>
        <taxon>Eukaryota</taxon>
        <taxon>Metazoa</taxon>
        <taxon>Ecdysozoa</taxon>
        <taxon>Nematoda</taxon>
        <taxon>Chromadorea</taxon>
        <taxon>Rhabditida</taxon>
        <taxon>Spirurina</taxon>
        <taxon>Oxyuridomorpha</taxon>
        <taxon>Oxyuroidea</taxon>
        <taxon>Oxyuridae</taxon>
        <taxon>Syphacia</taxon>
    </lineage>
</organism>
<name>A0A158R5Q6_9BILA</name>
<dbReference type="Proteomes" id="UP000046393">
    <property type="component" value="Unplaced"/>
</dbReference>
<accession>A0A158R5Q6</accession>